<sequence length="67" mass="7757">MRDPVLQDYFGDILDDWFQVKLLTGDVLVQKLLEAHDKWFSETNQTLDPNTSFPQLPETIPIEPVPT</sequence>
<feature type="region of interest" description="Disordered" evidence="1">
    <location>
        <begin position="44"/>
        <end position="67"/>
    </location>
</feature>
<dbReference type="OrthoDB" id="3030888at2759"/>
<dbReference type="Proteomes" id="UP000297245">
    <property type="component" value="Unassembled WGS sequence"/>
</dbReference>
<proteinExistence type="predicted"/>
<evidence type="ECO:0000313" key="3">
    <source>
        <dbReference type="Proteomes" id="UP000297245"/>
    </source>
</evidence>
<name>A0A4V4HC95_DENBC</name>
<protein>
    <submittedName>
        <fullName evidence="2">Uncharacterized protein</fullName>
    </submittedName>
</protein>
<evidence type="ECO:0000256" key="1">
    <source>
        <dbReference type="SAM" id="MobiDB-lite"/>
    </source>
</evidence>
<dbReference type="EMBL" id="ML179731">
    <property type="protein sequence ID" value="THU82445.1"/>
    <property type="molecule type" value="Genomic_DNA"/>
</dbReference>
<gene>
    <name evidence="2" type="ORF">K435DRAFT_872296</name>
</gene>
<feature type="compositionally biased region" description="Polar residues" evidence="1">
    <location>
        <begin position="44"/>
        <end position="54"/>
    </location>
</feature>
<evidence type="ECO:0000313" key="2">
    <source>
        <dbReference type="EMBL" id="THU82445.1"/>
    </source>
</evidence>
<keyword evidence="3" id="KW-1185">Reference proteome</keyword>
<dbReference type="AlphaFoldDB" id="A0A4V4HC95"/>
<accession>A0A4V4HC95</accession>
<organism evidence="2 3">
    <name type="scientific">Dendrothele bispora (strain CBS 962.96)</name>
    <dbReference type="NCBI Taxonomy" id="1314807"/>
    <lineage>
        <taxon>Eukaryota</taxon>
        <taxon>Fungi</taxon>
        <taxon>Dikarya</taxon>
        <taxon>Basidiomycota</taxon>
        <taxon>Agaricomycotina</taxon>
        <taxon>Agaricomycetes</taxon>
        <taxon>Agaricomycetidae</taxon>
        <taxon>Agaricales</taxon>
        <taxon>Agaricales incertae sedis</taxon>
        <taxon>Dendrothele</taxon>
    </lineage>
</organism>
<reference evidence="2 3" key="1">
    <citation type="journal article" date="2019" name="Nat. Ecol. Evol.">
        <title>Megaphylogeny resolves global patterns of mushroom evolution.</title>
        <authorList>
            <person name="Varga T."/>
            <person name="Krizsan K."/>
            <person name="Foldi C."/>
            <person name="Dima B."/>
            <person name="Sanchez-Garcia M."/>
            <person name="Sanchez-Ramirez S."/>
            <person name="Szollosi G.J."/>
            <person name="Szarkandi J.G."/>
            <person name="Papp V."/>
            <person name="Albert L."/>
            <person name="Andreopoulos W."/>
            <person name="Angelini C."/>
            <person name="Antonin V."/>
            <person name="Barry K.W."/>
            <person name="Bougher N.L."/>
            <person name="Buchanan P."/>
            <person name="Buyck B."/>
            <person name="Bense V."/>
            <person name="Catcheside P."/>
            <person name="Chovatia M."/>
            <person name="Cooper J."/>
            <person name="Damon W."/>
            <person name="Desjardin D."/>
            <person name="Finy P."/>
            <person name="Geml J."/>
            <person name="Haridas S."/>
            <person name="Hughes K."/>
            <person name="Justo A."/>
            <person name="Karasinski D."/>
            <person name="Kautmanova I."/>
            <person name="Kiss B."/>
            <person name="Kocsube S."/>
            <person name="Kotiranta H."/>
            <person name="LaButti K.M."/>
            <person name="Lechner B.E."/>
            <person name="Liimatainen K."/>
            <person name="Lipzen A."/>
            <person name="Lukacs Z."/>
            <person name="Mihaltcheva S."/>
            <person name="Morgado L.N."/>
            <person name="Niskanen T."/>
            <person name="Noordeloos M.E."/>
            <person name="Ohm R.A."/>
            <person name="Ortiz-Santana B."/>
            <person name="Ovrebo C."/>
            <person name="Racz N."/>
            <person name="Riley R."/>
            <person name="Savchenko A."/>
            <person name="Shiryaev A."/>
            <person name="Soop K."/>
            <person name="Spirin V."/>
            <person name="Szebenyi C."/>
            <person name="Tomsovsky M."/>
            <person name="Tulloss R.E."/>
            <person name="Uehling J."/>
            <person name="Grigoriev I.V."/>
            <person name="Vagvolgyi C."/>
            <person name="Papp T."/>
            <person name="Martin F.M."/>
            <person name="Miettinen O."/>
            <person name="Hibbett D.S."/>
            <person name="Nagy L.G."/>
        </authorList>
    </citation>
    <scope>NUCLEOTIDE SEQUENCE [LARGE SCALE GENOMIC DNA]</scope>
    <source>
        <strain evidence="2 3">CBS 962.96</strain>
    </source>
</reference>